<sequence>MQFLVLTRRKTEAFTTADFAEKFDAEVARARELYGEQFTRQIWHRADGSGACQIVEAPDEQTVADRINTLPFARAGMLDITIVPLKPYAGFSG</sequence>
<organism evidence="2 3">
    <name type="scientific">Shinella pollutisoli</name>
    <dbReference type="NCBI Taxonomy" id="2250594"/>
    <lineage>
        <taxon>Bacteria</taxon>
        <taxon>Pseudomonadati</taxon>
        <taxon>Pseudomonadota</taxon>
        <taxon>Alphaproteobacteria</taxon>
        <taxon>Hyphomicrobiales</taxon>
        <taxon>Rhizobiaceae</taxon>
        <taxon>Shinella</taxon>
    </lineage>
</organism>
<dbReference type="Gene3D" id="3.30.70.1060">
    <property type="entry name" value="Dimeric alpha+beta barrel"/>
    <property type="match status" value="1"/>
</dbReference>
<evidence type="ECO:0000313" key="2">
    <source>
        <dbReference type="EMBL" id="MFC3076039.1"/>
    </source>
</evidence>
<proteinExistence type="predicted"/>
<accession>A0ABV7DNK1</accession>
<protein>
    <submittedName>
        <fullName evidence="2">Muconolactone Delta-isomerase family protein</fullName>
    </submittedName>
</protein>
<keyword evidence="3" id="KW-1185">Reference proteome</keyword>
<reference evidence="3" key="1">
    <citation type="journal article" date="2019" name="Int. J. Syst. Evol. Microbiol.">
        <title>The Global Catalogue of Microorganisms (GCM) 10K type strain sequencing project: providing services to taxonomists for standard genome sequencing and annotation.</title>
        <authorList>
            <consortium name="The Broad Institute Genomics Platform"/>
            <consortium name="The Broad Institute Genome Sequencing Center for Infectious Disease"/>
            <person name="Wu L."/>
            <person name="Ma J."/>
        </authorList>
    </citation>
    <scope>NUCLEOTIDE SEQUENCE [LARGE SCALE GENOMIC DNA]</scope>
    <source>
        <strain evidence="3">KCTC 52677</strain>
    </source>
</reference>
<gene>
    <name evidence="2" type="ORF">ACFOHH_23200</name>
</gene>
<dbReference type="InterPro" id="IPR026029">
    <property type="entry name" value="MLI_dom"/>
</dbReference>
<comment type="caution">
    <text evidence="2">The sequence shown here is derived from an EMBL/GenBank/DDBJ whole genome shotgun (WGS) entry which is preliminary data.</text>
</comment>
<dbReference type="InterPro" id="IPR011008">
    <property type="entry name" value="Dimeric_a/b-barrel"/>
</dbReference>
<dbReference type="Pfam" id="PF02426">
    <property type="entry name" value="MIase"/>
    <property type="match status" value="1"/>
</dbReference>
<dbReference type="Proteomes" id="UP001595377">
    <property type="component" value="Unassembled WGS sequence"/>
</dbReference>
<dbReference type="SUPFAM" id="SSF54909">
    <property type="entry name" value="Dimeric alpha+beta barrel"/>
    <property type="match status" value="1"/>
</dbReference>
<dbReference type="RefSeq" id="WP_257318274.1">
    <property type="nucleotide sequence ID" value="NZ_JANFDG010000046.1"/>
</dbReference>
<name>A0ABV7DNK1_9HYPH</name>
<feature type="domain" description="Muconolactone isomerase" evidence="1">
    <location>
        <begin position="1"/>
        <end position="88"/>
    </location>
</feature>
<evidence type="ECO:0000259" key="1">
    <source>
        <dbReference type="Pfam" id="PF02426"/>
    </source>
</evidence>
<evidence type="ECO:0000313" key="3">
    <source>
        <dbReference type="Proteomes" id="UP001595377"/>
    </source>
</evidence>
<dbReference type="EMBL" id="JBHRSP010000045">
    <property type="protein sequence ID" value="MFC3076039.1"/>
    <property type="molecule type" value="Genomic_DNA"/>
</dbReference>